<evidence type="ECO:0000256" key="4">
    <source>
        <dbReference type="ARBA" id="ARBA00022968"/>
    </source>
</evidence>
<dbReference type="GO" id="GO:0006813">
    <property type="term" value="P:potassium ion transport"/>
    <property type="evidence" value="ECO:0007669"/>
    <property type="project" value="InterPro"/>
</dbReference>
<dbReference type="EMBL" id="CAJHJT010000012">
    <property type="protein sequence ID" value="CAD6996818.1"/>
    <property type="molecule type" value="Genomic_DNA"/>
</dbReference>
<keyword evidence="3" id="KW-0812">Transmembrane</keyword>
<dbReference type="Gene3D" id="2.60.40.1660">
    <property type="entry name" value="Na, k-atpase alpha subunit"/>
    <property type="match status" value="1"/>
</dbReference>
<evidence type="ECO:0000256" key="1">
    <source>
        <dbReference type="ARBA" id="ARBA00004606"/>
    </source>
</evidence>
<keyword evidence="6" id="KW-0472">Membrane</keyword>
<reference evidence="7" key="1">
    <citation type="submission" date="2020-11" db="EMBL/GenBank/DDBJ databases">
        <authorList>
            <person name="Whitehead M."/>
        </authorList>
    </citation>
    <scope>NUCLEOTIDE SEQUENCE</scope>
    <source>
        <strain evidence="7">EGII</strain>
    </source>
</reference>
<sequence>MGDGLIGTNPGLGFRPMPPEANVESTLIWYEKSRPENFKYWVDETAAFLHCEYMYITNEEKGEVASSVYCVSGHSESE</sequence>
<dbReference type="GO" id="GO:0006814">
    <property type="term" value="P:sodium ion transport"/>
    <property type="evidence" value="ECO:0007669"/>
    <property type="project" value="InterPro"/>
</dbReference>
<gene>
    <name evidence="7" type="ORF">CCAP1982_LOCUS5491</name>
</gene>
<evidence type="ECO:0000313" key="8">
    <source>
        <dbReference type="Proteomes" id="UP000606786"/>
    </source>
</evidence>
<dbReference type="OrthoDB" id="5912413at2759"/>
<evidence type="ECO:0000256" key="2">
    <source>
        <dbReference type="ARBA" id="ARBA00005876"/>
    </source>
</evidence>
<dbReference type="GO" id="GO:0005890">
    <property type="term" value="C:sodium:potassium-exchanging ATPase complex"/>
    <property type="evidence" value="ECO:0007669"/>
    <property type="project" value="InterPro"/>
</dbReference>
<dbReference type="Pfam" id="PF00287">
    <property type="entry name" value="Na_K-ATPase"/>
    <property type="match status" value="1"/>
</dbReference>
<keyword evidence="8" id="KW-1185">Reference proteome</keyword>
<keyword evidence="5" id="KW-1133">Transmembrane helix</keyword>
<dbReference type="InterPro" id="IPR000402">
    <property type="entry name" value="Na/K_ATPase_sub_beta"/>
</dbReference>
<evidence type="ECO:0000256" key="5">
    <source>
        <dbReference type="ARBA" id="ARBA00022989"/>
    </source>
</evidence>
<protein>
    <submittedName>
        <fullName evidence="7">(Mediterranean fruit fly) hypothetical protein</fullName>
    </submittedName>
</protein>
<keyword evidence="4" id="KW-0735">Signal-anchor</keyword>
<comment type="subcellular location">
    <subcellularLocation>
        <location evidence="1">Membrane</location>
        <topology evidence="1">Single-pass type II membrane protein</topology>
    </subcellularLocation>
</comment>
<dbReference type="AlphaFoldDB" id="A0A811UEP8"/>
<dbReference type="InterPro" id="IPR038702">
    <property type="entry name" value="Na/K_ATPase_sub_beta_sf"/>
</dbReference>
<evidence type="ECO:0000256" key="3">
    <source>
        <dbReference type="ARBA" id="ARBA00022692"/>
    </source>
</evidence>
<comment type="caution">
    <text evidence="7">The sequence shown here is derived from an EMBL/GenBank/DDBJ whole genome shotgun (WGS) entry which is preliminary data.</text>
</comment>
<organism evidence="7 8">
    <name type="scientific">Ceratitis capitata</name>
    <name type="common">Mediterranean fruit fly</name>
    <name type="synonym">Tephritis capitata</name>
    <dbReference type="NCBI Taxonomy" id="7213"/>
    <lineage>
        <taxon>Eukaryota</taxon>
        <taxon>Metazoa</taxon>
        <taxon>Ecdysozoa</taxon>
        <taxon>Arthropoda</taxon>
        <taxon>Hexapoda</taxon>
        <taxon>Insecta</taxon>
        <taxon>Pterygota</taxon>
        <taxon>Neoptera</taxon>
        <taxon>Endopterygota</taxon>
        <taxon>Diptera</taxon>
        <taxon>Brachycera</taxon>
        <taxon>Muscomorpha</taxon>
        <taxon>Tephritoidea</taxon>
        <taxon>Tephritidae</taxon>
        <taxon>Ceratitis</taxon>
        <taxon>Ceratitis</taxon>
    </lineage>
</organism>
<dbReference type="Proteomes" id="UP000606786">
    <property type="component" value="Unassembled WGS sequence"/>
</dbReference>
<accession>A0A811UEP8</accession>
<comment type="similarity">
    <text evidence="2">Belongs to the X(+)/potassium ATPases subunit beta family.</text>
</comment>
<name>A0A811UEP8_CERCA</name>
<evidence type="ECO:0000256" key="6">
    <source>
        <dbReference type="ARBA" id="ARBA00023136"/>
    </source>
</evidence>
<proteinExistence type="inferred from homology"/>
<evidence type="ECO:0000313" key="7">
    <source>
        <dbReference type="EMBL" id="CAD6996818.1"/>
    </source>
</evidence>